<dbReference type="GO" id="GO:0005634">
    <property type="term" value="C:nucleus"/>
    <property type="evidence" value="ECO:0007669"/>
    <property type="project" value="TreeGrafter"/>
</dbReference>
<name>S7PUL9_MYOBR</name>
<gene>
    <name evidence="1" type="ORF">D623_10013625</name>
</gene>
<evidence type="ECO:0000313" key="1">
    <source>
        <dbReference type="EMBL" id="EPQ12272.1"/>
    </source>
</evidence>
<organism evidence="1 2">
    <name type="scientific">Myotis brandtii</name>
    <name type="common">Brandt's bat</name>
    <dbReference type="NCBI Taxonomy" id="109478"/>
    <lineage>
        <taxon>Eukaryota</taxon>
        <taxon>Metazoa</taxon>
        <taxon>Chordata</taxon>
        <taxon>Craniata</taxon>
        <taxon>Vertebrata</taxon>
        <taxon>Euteleostomi</taxon>
        <taxon>Mammalia</taxon>
        <taxon>Eutheria</taxon>
        <taxon>Laurasiatheria</taxon>
        <taxon>Chiroptera</taxon>
        <taxon>Yangochiroptera</taxon>
        <taxon>Vespertilionidae</taxon>
        <taxon>Myotis</taxon>
    </lineage>
</organism>
<sequence length="655" mass="71450">MGDSLLTPLPQSCSLSHNNVSMATLLGLTEVAVTCPTIRMLQVSLSGNQLEDEGCRLVAEAAPQLRIARKLDLSLQQPPVEWDEDIPTGTARQRLSQEEGAGDFSRLLMAAPPPLHSLSDNGLSVAGVPWVLRAVSTCRNLADLHISLMHKTVVLMFAPEPEEQEGTQERLTHCGLQAEHLEQLCKALEGSCRLGHLDLRECRLEALSLTHLCEALETCPGPLEVRLSCVVLGDQSLDTLLGHLPRLPQLSLLQLSQTPLSLGSPFLLAQLLSLCPRVEKVDLRLRECSFRPEHMPRLAAGLSQAWHLTELTLSRCCLGLQDLTLLLRLLRRPEGLLRLRVEEPWMGRAGVLTLLQVCAQASGNVTEISISESQQQLCLQLKFPRQENPEAVARRLASSCVSSEGLAPLASGLSRCRHLEELDLSNNQLGEEASTVLAGALEGKSWLRRLDLSHVPLDDSTLAVLAQGLSHMTRLQSLCLSGDDIGDVGCTRLAKALEAATSLEELGLSHNQIGDAGAQHLAAVMPGLPELRRLDLVSCEIDDQAAKLLAASFMLCPALEEILLSWNLLGDEAAAELAQVLPRMQRLKSVDLEKNRITAYGAWLLAEGLAQGSGIQVIRLWNNHIPPDAAQRLQSQEPRLDFAFFPNERQAPRGT</sequence>
<keyword evidence="2" id="KW-1185">Reference proteome</keyword>
<protein>
    <submittedName>
        <fullName evidence="1">Protein NLRC5</fullName>
    </submittedName>
</protein>
<dbReference type="AlphaFoldDB" id="S7PUL9"/>
<reference evidence="1 2" key="1">
    <citation type="journal article" date="2013" name="Nat. Commun.">
        <title>Genome analysis reveals insights into physiology and longevity of the Brandt's bat Myotis brandtii.</title>
        <authorList>
            <person name="Seim I."/>
            <person name="Fang X."/>
            <person name="Xiong Z."/>
            <person name="Lobanov A.V."/>
            <person name="Huang Z."/>
            <person name="Ma S."/>
            <person name="Feng Y."/>
            <person name="Turanov A.A."/>
            <person name="Zhu Y."/>
            <person name="Lenz T.L."/>
            <person name="Gerashchenko M.V."/>
            <person name="Fan D."/>
            <person name="Hee Yim S."/>
            <person name="Yao X."/>
            <person name="Jordan D."/>
            <person name="Xiong Y."/>
            <person name="Ma Y."/>
            <person name="Lyapunov A.N."/>
            <person name="Chen G."/>
            <person name="Kulakova O.I."/>
            <person name="Sun Y."/>
            <person name="Lee S.G."/>
            <person name="Bronson R.T."/>
            <person name="Moskalev A.A."/>
            <person name="Sunyaev S.R."/>
            <person name="Zhang G."/>
            <person name="Krogh A."/>
            <person name="Wang J."/>
            <person name="Gladyshev V.N."/>
        </authorList>
    </citation>
    <scope>NUCLEOTIDE SEQUENCE [LARGE SCALE GENOMIC DNA]</scope>
</reference>
<dbReference type="InterPro" id="IPR027038">
    <property type="entry name" value="RanGap"/>
</dbReference>
<dbReference type="Gene3D" id="3.80.10.10">
    <property type="entry name" value="Ribonuclease Inhibitor"/>
    <property type="match status" value="3"/>
</dbReference>
<dbReference type="GO" id="GO:0048471">
    <property type="term" value="C:perinuclear region of cytoplasm"/>
    <property type="evidence" value="ECO:0007669"/>
    <property type="project" value="TreeGrafter"/>
</dbReference>
<dbReference type="GO" id="GO:0031267">
    <property type="term" value="F:small GTPase binding"/>
    <property type="evidence" value="ECO:0007669"/>
    <property type="project" value="TreeGrafter"/>
</dbReference>
<dbReference type="Pfam" id="PF13516">
    <property type="entry name" value="LRR_6"/>
    <property type="match status" value="3"/>
</dbReference>
<dbReference type="SMART" id="SM00367">
    <property type="entry name" value="LRR_CC"/>
    <property type="match status" value="5"/>
</dbReference>
<dbReference type="SUPFAM" id="SSF52047">
    <property type="entry name" value="RNI-like"/>
    <property type="match status" value="2"/>
</dbReference>
<dbReference type="SMART" id="SM00368">
    <property type="entry name" value="LRR_RI"/>
    <property type="match status" value="10"/>
</dbReference>
<dbReference type="Proteomes" id="UP000052978">
    <property type="component" value="Unassembled WGS sequence"/>
</dbReference>
<dbReference type="GO" id="GO:0006913">
    <property type="term" value="P:nucleocytoplasmic transport"/>
    <property type="evidence" value="ECO:0007669"/>
    <property type="project" value="TreeGrafter"/>
</dbReference>
<dbReference type="EMBL" id="KE163478">
    <property type="protein sequence ID" value="EPQ12272.1"/>
    <property type="molecule type" value="Genomic_DNA"/>
</dbReference>
<dbReference type="InterPro" id="IPR006553">
    <property type="entry name" value="Leu-rich_rpt_Cys-con_subtyp"/>
</dbReference>
<dbReference type="InterPro" id="IPR001611">
    <property type="entry name" value="Leu-rich_rpt"/>
</dbReference>
<dbReference type="InterPro" id="IPR032675">
    <property type="entry name" value="LRR_dom_sf"/>
</dbReference>
<proteinExistence type="predicted"/>
<dbReference type="PANTHER" id="PTHR24113:SF15">
    <property type="entry name" value="NACHT DOMAIN-CONTAINING PROTEIN"/>
    <property type="match status" value="1"/>
</dbReference>
<dbReference type="GO" id="GO:0005829">
    <property type="term" value="C:cytosol"/>
    <property type="evidence" value="ECO:0007669"/>
    <property type="project" value="TreeGrafter"/>
</dbReference>
<evidence type="ECO:0000313" key="2">
    <source>
        <dbReference type="Proteomes" id="UP000052978"/>
    </source>
</evidence>
<dbReference type="PANTHER" id="PTHR24113">
    <property type="entry name" value="RAN GTPASE-ACTIVATING PROTEIN 1"/>
    <property type="match status" value="1"/>
</dbReference>
<accession>S7PUL9</accession>
<dbReference type="GO" id="GO:0005096">
    <property type="term" value="F:GTPase activator activity"/>
    <property type="evidence" value="ECO:0007669"/>
    <property type="project" value="InterPro"/>
</dbReference>